<name>A0A835UHA6_VANPL</name>
<protein>
    <recommendedName>
        <fullName evidence="1">Thioesterase domain-containing protein</fullName>
    </recommendedName>
</protein>
<dbReference type="Gene3D" id="3.10.129.10">
    <property type="entry name" value="Hotdog Thioesterase"/>
    <property type="match status" value="1"/>
</dbReference>
<gene>
    <name evidence="2" type="ORF">HPP92_021929</name>
</gene>
<reference evidence="2 3" key="1">
    <citation type="journal article" date="2020" name="Nat. Food">
        <title>A phased Vanilla planifolia genome enables genetic improvement of flavour and production.</title>
        <authorList>
            <person name="Hasing T."/>
            <person name="Tang H."/>
            <person name="Brym M."/>
            <person name="Khazi F."/>
            <person name="Huang T."/>
            <person name="Chambers A.H."/>
        </authorList>
    </citation>
    <scope>NUCLEOTIDE SEQUENCE [LARGE SCALE GENOMIC DNA]</scope>
    <source>
        <tissue evidence="2">Leaf</tissue>
    </source>
</reference>
<dbReference type="InterPro" id="IPR029069">
    <property type="entry name" value="HotDog_dom_sf"/>
</dbReference>
<sequence>MAGALSDKPTAAGLTAEIDRPLHTFGFEYSSFSKEKVTGRLTVNESCCRAFKRLHFGVVALVAEAVASAGAYVACGFQRIAGVQLSVNCIRPAFLGDQIEVEARLILLDRTIQVWEVQQWKVNPSGSGEKVLLSTSMVTMQCYLPLPSGMNMKSFEETAKKFAKL</sequence>
<proteinExistence type="predicted"/>
<dbReference type="Proteomes" id="UP000636800">
    <property type="component" value="Chromosome 11"/>
</dbReference>
<evidence type="ECO:0000259" key="1">
    <source>
        <dbReference type="Pfam" id="PF03061"/>
    </source>
</evidence>
<accession>A0A835UHA6</accession>
<dbReference type="SUPFAM" id="SSF54637">
    <property type="entry name" value="Thioesterase/thiol ester dehydrase-isomerase"/>
    <property type="match status" value="1"/>
</dbReference>
<feature type="domain" description="Thioesterase" evidence="1">
    <location>
        <begin position="53"/>
        <end position="121"/>
    </location>
</feature>
<dbReference type="OrthoDB" id="79452at2759"/>
<dbReference type="GO" id="GO:0042372">
    <property type="term" value="P:phylloquinone biosynthetic process"/>
    <property type="evidence" value="ECO:0007669"/>
    <property type="project" value="TreeGrafter"/>
</dbReference>
<organism evidence="2 3">
    <name type="scientific">Vanilla planifolia</name>
    <name type="common">Vanilla</name>
    <dbReference type="NCBI Taxonomy" id="51239"/>
    <lineage>
        <taxon>Eukaryota</taxon>
        <taxon>Viridiplantae</taxon>
        <taxon>Streptophyta</taxon>
        <taxon>Embryophyta</taxon>
        <taxon>Tracheophyta</taxon>
        <taxon>Spermatophyta</taxon>
        <taxon>Magnoliopsida</taxon>
        <taxon>Liliopsida</taxon>
        <taxon>Asparagales</taxon>
        <taxon>Orchidaceae</taxon>
        <taxon>Vanilloideae</taxon>
        <taxon>Vanilleae</taxon>
        <taxon>Vanilla</taxon>
    </lineage>
</organism>
<dbReference type="PANTHER" id="PTHR43240:SF24">
    <property type="entry name" value="OS05G0137700 PROTEIN"/>
    <property type="match status" value="1"/>
</dbReference>
<comment type="caution">
    <text evidence="2">The sequence shown here is derived from an EMBL/GenBank/DDBJ whole genome shotgun (WGS) entry which is preliminary data.</text>
</comment>
<evidence type="ECO:0000313" key="2">
    <source>
        <dbReference type="EMBL" id="KAG0461632.1"/>
    </source>
</evidence>
<dbReference type="PANTHER" id="PTHR43240">
    <property type="entry name" value="1,4-DIHYDROXY-2-NAPHTHOYL-COA THIOESTERASE 1"/>
    <property type="match status" value="1"/>
</dbReference>
<dbReference type="GO" id="GO:0005777">
    <property type="term" value="C:peroxisome"/>
    <property type="evidence" value="ECO:0007669"/>
    <property type="project" value="TreeGrafter"/>
</dbReference>
<evidence type="ECO:0000313" key="3">
    <source>
        <dbReference type="Proteomes" id="UP000636800"/>
    </source>
</evidence>
<dbReference type="GO" id="GO:0061522">
    <property type="term" value="F:1,4-dihydroxy-2-naphthoyl-CoA thioesterase activity"/>
    <property type="evidence" value="ECO:0007669"/>
    <property type="project" value="TreeGrafter"/>
</dbReference>
<dbReference type="InterPro" id="IPR006683">
    <property type="entry name" value="Thioestr_dom"/>
</dbReference>
<dbReference type="AlphaFoldDB" id="A0A835UHA6"/>
<dbReference type="Pfam" id="PF03061">
    <property type="entry name" value="4HBT"/>
    <property type="match status" value="1"/>
</dbReference>
<dbReference type="EMBL" id="JADCNL010000011">
    <property type="protein sequence ID" value="KAG0461632.1"/>
    <property type="molecule type" value="Genomic_DNA"/>
</dbReference>
<keyword evidence="3" id="KW-1185">Reference proteome</keyword>